<feature type="transmembrane region" description="Helical" evidence="1">
    <location>
        <begin position="137"/>
        <end position="155"/>
    </location>
</feature>
<dbReference type="Proteomes" id="UP000501090">
    <property type="component" value="Chromosome"/>
</dbReference>
<dbReference type="PANTHER" id="PTHR39419:SF1">
    <property type="entry name" value="SLL0814 PROTEIN"/>
    <property type="match status" value="1"/>
</dbReference>
<evidence type="ECO:0000256" key="1">
    <source>
        <dbReference type="SAM" id="Phobius"/>
    </source>
</evidence>
<sequence length="287" mass="31864">MPNKTNELILWLLVGLSIALSVIGAMPSAASFAGDIGIIGTLARLLFALIHGSQRFGWRKLGVIFAITCVVSWCYESMSIATGFPFGHYVYTAELGPKLGTVPLLIMPAYFGVCYLAWVLSHVLLDKLDRQIDSSSLLAIPVIAAFIMVMWDMTIDPASSTVDHQWIWRDGGGYFGVPFSNFLGWFLCVYTIFQLWALYLIRAKQVEQSSLDGYKSSWYLPIFLYGSIFLQPIMAAAFAVNGTVTDASSQVWPLKALYETLGLVALFTMLFVVCLAFFKVRSNTNLR</sequence>
<protein>
    <recommendedName>
        <fullName evidence="4">Carotenoid biosynthesis protein</fullName>
    </recommendedName>
</protein>
<organism evidence="2 3">
    <name type="scientific">Polynucleobacter arcticus</name>
    <dbReference type="NCBI Taxonomy" id="1743165"/>
    <lineage>
        <taxon>Bacteria</taxon>
        <taxon>Pseudomonadati</taxon>
        <taxon>Pseudomonadota</taxon>
        <taxon>Betaproteobacteria</taxon>
        <taxon>Burkholderiales</taxon>
        <taxon>Burkholderiaceae</taxon>
        <taxon>Polynucleobacter</taxon>
    </lineage>
</organism>
<keyword evidence="1" id="KW-0812">Transmembrane</keyword>
<accession>A0A6M9PGA6</accession>
<feature type="transmembrane region" description="Helical" evidence="1">
    <location>
        <begin position="260"/>
        <end position="278"/>
    </location>
</feature>
<gene>
    <name evidence="2" type="ORF">DN92_08785</name>
</gene>
<dbReference type="InterPro" id="IPR007354">
    <property type="entry name" value="CruF-like"/>
</dbReference>
<proteinExistence type="predicted"/>
<feature type="transmembrane region" description="Helical" evidence="1">
    <location>
        <begin position="104"/>
        <end position="125"/>
    </location>
</feature>
<evidence type="ECO:0000313" key="2">
    <source>
        <dbReference type="EMBL" id="QKM61114.1"/>
    </source>
</evidence>
<keyword evidence="1" id="KW-0472">Membrane</keyword>
<dbReference type="AlphaFoldDB" id="A0A6M9PGA6"/>
<evidence type="ECO:0008006" key="4">
    <source>
        <dbReference type="Google" id="ProtNLM"/>
    </source>
</evidence>
<evidence type="ECO:0000313" key="3">
    <source>
        <dbReference type="Proteomes" id="UP000501090"/>
    </source>
</evidence>
<name>A0A6M9PGA6_9BURK</name>
<feature type="transmembrane region" description="Helical" evidence="1">
    <location>
        <begin position="62"/>
        <end position="84"/>
    </location>
</feature>
<keyword evidence="3" id="KW-1185">Reference proteome</keyword>
<dbReference type="PANTHER" id="PTHR39419">
    <property type="entry name" value="SLL0814 PROTEIN"/>
    <property type="match status" value="1"/>
</dbReference>
<feature type="transmembrane region" description="Helical" evidence="1">
    <location>
        <begin position="31"/>
        <end position="50"/>
    </location>
</feature>
<keyword evidence="1" id="KW-1133">Transmembrane helix</keyword>
<dbReference type="EMBL" id="CP028940">
    <property type="protein sequence ID" value="QKM61114.1"/>
    <property type="molecule type" value="Genomic_DNA"/>
</dbReference>
<feature type="transmembrane region" description="Helical" evidence="1">
    <location>
        <begin position="182"/>
        <end position="201"/>
    </location>
</feature>
<dbReference type="Pfam" id="PF04240">
    <property type="entry name" value="Caroten_synth"/>
    <property type="match status" value="1"/>
</dbReference>
<reference evidence="2 3" key="1">
    <citation type="submission" date="2018-04" db="EMBL/GenBank/DDBJ databases">
        <title>Polynucleobacter sp. UK-Long2-W17 genome.</title>
        <authorList>
            <person name="Hahn M.W."/>
        </authorList>
    </citation>
    <scope>NUCLEOTIDE SEQUENCE [LARGE SCALE GENOMIC DNA]</scope>
    <source>
        <strain evidence="2 3">UK-Long2-W17</strain>
    </source>
</reference>
<dbReference type="KEGG" id="pard:DN92_08785"/>
<dbReference type="RefSeq" id="WP_173960882.1">
    <property type="nucleotide sequence ID" value="NZ_CBCSCC010000001.1"/>
</dbReference>
<feature type="transmembrane region" description="Helical" evidence="1">
    <location>
        <begin position="222"/>
        <end position="240"/>
    </location>
</feature>